<dbReference type="Gene3D" id="3.30.470.20">
    <property type="entry name" value="ATP-grasp fold, B domain"/>
    <property type="match status" value="1"/>
</dbReference>
<evidence type="ECO:0000259" key="9">
    <source>
        <dbReference type="PROSITE" id="PS50979"/>
    </source>
</evidence>
<dbReference type="InterPro" id="IPR005479">
    <property type="entry name" value="CPAse_ATP-bd"/>
</dbReference>
<dbReference type="PROSITE" id="PS50979">
    <property type="entry name" value="BC"/>
    <property type="match status" value="1"/>
</dbReference>
<dbReference type="NCBIfam" id="NF009471">
    <property type="entry name" value="PRK12833.1"/>
    <property type="match status" value="1"/>
</dbReference>
<dbReference type="NCBIfam" id="NF006367">
    <property type="entry name" value="PRK08591.1"/>
    <property type="match status" value="1"/>
</dbReference>
<gene>
    <name evidence="10" type="primary">accC_2</name>
    <name evidence="10" type="ORF">NHP190012_12640</name>
</gene>
<evidence type="ECO:0000256" key="3">
    <source>
        <dbReference type="ARBA" id="ARBA00022598"/>
    </source>
</evidence>
<proteinExistence type="predicted"/>
<feature type="domain" description="ATP-grasp" evidence="8">
    <location>
        <begin position="127"/>
        <end position="322"/>
    </location>
</feature>
<evidence type="ECO:0000256" key="6">
    <source>
        <dbReference type="ARBA" id="ARBA00048600"/>
    </source>
</evidence>
<accession>A0ABN6I7R5</accession>
<evidence type="ECO:0000313" key="11">
    <source>
        <dbReference type="Proteomes" id="UP000826146"/>
    </source>
</evidence>
<sequence>MAYTPRKIFKVLVANRGEIAVRIIQAAHELDMQAVAIYTDADAGNLACQLADESYRVGENLAYKSYLNIENVLKIAKEAKVDAIHPGYGFLSENAEFAKRVEEAGIIFVGPSSETIATMGDKAKALEQAKKSQVPTMPSTPVLQDLKQALEQAQHIGYPLLIKAVAGGGGKGIRFVENEKGLKEQFSVAVAEATSAFGNGGVYLEKYLENAKHIEVQVLGDGNKVIHLYDRECSMQRRRQKVLEEAPSPSLDSQTREALCACALRMAKEVGYKGAGTLEFLYDSQSKGFYFLEMNTRIQVEHAITELVTGVDLVRQMLRIADGEPLAYKQSDISLRGHSIEVRINAEDPQNKFFPSPGQITKLQCPTGSGIRLDSMLFSGRTIPPFYDSLVAKLIVYDQTRPLALSKLKRALDEFKIEGVKTTIGLFKELIKHERVQAGDYSIHFLEDYIGGKHGI</sequence>
<dbReference type="SUPFAM" id="SSF51246">
    <property type="entry name" value="Rudiment single hybrid motif"/>
    <property type="match status" value="1"/>
</dbReference>
<protein>
    <recommendedName>
        <fullName evidence="2">biotin carboxylase</fullName>
        <ecNumber evidence="2">6.3.4.14</ecNumber>
    </recommendedName>
</protein>
<reference evidence="10 11" key="1">
    <citation type="submission" date="2021-07" db="EMBL/GenBank/DDBJ databases">
        <title>Novel Helicobacter sp. Isolated from a cat.</title>
        <authorList>
            <person name="Rimbara E."/>
            <person name="Suzuki M."/>
        </authorList>
    </citation>
    <scope>NUCLEOTIDE SEQUENCE [LARGE SCALE GENOMIC DNA]</scope>
    <source>
        <strain evidence="11">NHP19-012</strain>
    </source>
</reference>
<name>A0ABN6I7R5_9HELI</name>
<dbReference type="PROSITE" id="PS50975">
    <property type="entry name" value="ATP_GRASP"/>
    <property type="match status" value="1"/>
</dbReference>
<dbReference type="EMBL" id="AP024819">
    <property type="protein sequence ID" value="BCZ19622.1"/>
    <property type="molecule type" value="Genomic_DNA"/>
</dbReference>
<feature type="domain" description="Biotin carboxylation" evidence="9">
    <location>
        <begin position="7"/>
        <end position="451"/>
    </location>
</feature>
<dbReference type="InterPro" id="IPR051602">
    <property type="entry name" value="ACC_Biotin_Carboxylase"/>
</dbReference>
<dbReference type="SUPFAM" id="SSF52440">
    <property type="entry name" value="PreATP-grasp domain"/>
    <property type="match status" value="1"/>
</dbReference>
<evidence type="ECO:0000256" key="1">
    <source>
        <dbReference type="ARBA" id="ARBA00003761"/>
    </source>
</evidence>
<evidence type="ECO:0000256" key="7">
    <source>
        <dbReference type="PROSITE-ProRule" id="PRU00409"/>
    </source>
</evidence>
<dbReference type="SUPFAM" id="SSF56059">
    <property type="entry name" value="Glutathione synthetase ATP-binding domain-like"/>
    <property type="match status" value="1"/>
</dbReference>
<keyword evidence="3" id="KW-0436">Ligase</keyword>
<evidence type="ECO:0000256" key="4">
    <source>
        <dbReference type="ARBA" id="ARBA00022741"/>
    </source>
</evidence>
<evidence type="ECO:0000259" key="8">
    <source>
        <dbReference type="PROSITE" id="PS50975"/>
    </source>
</evidence>
<dbReference type="PANTHER" id="PTHR48095:SF2">
    <property type="entry name" value="BIOTIN CARBOXYLASE, CHLOROPLASTIC"/>
    <property type="match status" value="1"/>
</dbReference>
<keyword evidence="4 7" id="KW-0547">Nucleotide-binding</keyword>
<evidence type="ECO:0000256" key="2">
    <source>
        <dbReference type="ARBA" id="ARBA00013263"/>
    </source>
</evidence>
<dbReference type="InterPro" id="IPR016185">
    <property type="entry name" value="PreATP-grasp_dom_sf"/>
</dbReference>
<dbReference type="InterPro" id="IPR005481">
    <property type="entry name" value="BC-like_N"/>
</dbReference>
<dbReference type="InterPro" id="IPR011761">
    <property type="entry name" value="ATP-grasp"/>
</dbReference>
<dbReference type="PANTHER" id="PTHR48095">
    <property type="entry name" value="PYRUVATE CARBOXYLASE SUBUNIT A"/>
    <property type="match status" value="1"/>
</dbReference>
<keyword evidence="5 7" id="KW-0067">ATP-binding</keyword>
<comment type="catalytic activity">
    <reaction evidence="6">
        <text>N(6)-biotinyl-L-lysyl-[protein] + hydrogencarbonate + ATP = N(6)-carboxybiotinyl-L-lysyl-[protein] + ADP + phosphate + H(+)</text>
        <dbReference type="Rhea" id="RHEA:13501"/>
        <dbReference type="Rhea" id="RHEA-COMP:10505"/>
        <dbReference type="Rhea" id="RHEA-COMP:10506"/>
        <dbReference type="ChEBI" id="CHEBI:15378"/>
        <dbReference type="ChEBI" id="CHEBI:17544"/>
        <dbReference type="ChEBI" id="CHEBI:30616"/>
        <dbReference type="ChEBI" id="CHEBI:43474"/>
        <dbReference type="ChEBI" id="CHEBI:83144"/>
        <dbReference type="ChEBI" id="CHEBI:83145"/>
        <dbReference type="ChEBI" id="CHEBI:456216"/>
        <dbReference type="EC" id="6.3.4.14"/>
    </reaction>
</comment>
<comment type="function">
    <text evidence="1">This protein is a component of the acetyl coenzyme A carboxylase complex; first, biotin carboxylase catalyzes the carboxylation of the carrier protein and then the transcarboxylase transfers the carboxyl group to form malonyl-CoA.</text>
</comment>
<dbReference type="EC" id="6.3.4.14" evidence="2"/>
<dbReference type="Pfam" id="PF02785">
    <property type="entry name" value="Biotin_carb_C"/>
    <property type="match status" value="1"/>
</dbReference>
<keyword evidence="11" id="KW-1185">Reference proteome</keyword>
<evidence type="ECO:0000313" key="10">
    <source>
        <dbReference type="EMBL" id="BCZ19622.1"/>
    </source>
</evidence>
<dbReference type="Pfam" id="PF00289">
    <property type="entry name" value="Biotin_carb_N"/>
    <property type="match status" value="1"/>
</dbReference>
<dbReference type="InterPro" id="IPR005482">
    <property type="entry name" value="Biotin_COase_C"/>
</dbReference>
<dbReference type="PROSITE" id="PS00867">
    <property type="entry name" value="CPSASE_2"/>
    <property type="match status" value="1"/>
</dbReference>
<dbReference type="InterPro" id="IPR011764">
    <property type="entry name" value="Biotin_carboxylation_dom"/>
</dbReference>
<dbReference type="Pfam" id="PF02786">
    <property type="entry name" value="CPSase_L_D2"/>
    <property type="match status" value="1"/>
</dbReference>
<dbReference type="RefSeq" id="WP_221271437.1">
    <property type="nucleotide sequence ID" value="NZ_AP024819.1"/>
</dbReference>
<dbReference type="SMART" id="SM00878">
    <property type="entry name" value="Biotin_carb_C"/>
    <property type="match status" value="1"/>
</dbReference>
<organism evidence="10 11">
    <name type="scientific">Helicobacter gastrofelis</name>
    <dbReference type="NCBI Taxonomy" id="2849642"/>
    <lineage>
        <taxon>Bacteria</taxon>
        <taxon>Pseudomonadati</taxon>
        <taxon>Campylobacterota</taxon>
        <taxon>Epsilonproteobacteria</taxon>
        <taxon>Campylobacterales</taxon>
        <taxon>Helicobacteraceae</taxon>
        <taxon>Helicobacter</taxon>
    </lineage>
</organism>
<evidence type="ECO:0000256" key="5">
    <source>
        <dbReference type="ARBA" id="ARBA00022840"/>
    </source>
</evidence>
<dbReference type="InterPro" id="IPR011054">
    <property type="entry name" value="Rudment_hybrid_motif"/>
</dbReference>
<dbReference type="Proteomes" id="UP000826146">
    <property type="component" value="Chromosome"/>
</dbReference>